<gene>
    <name evidence="1" type="ORF">METZ01_LOCUS116679</name>
</gene>
<reference evidence="1" key="1">
    <citation type="submission" date="2018-05" db="EMBL/GenBank/DDBJ databases">
        <authorList>
            <person name="Lanie J.A."/>
            <person name="Ng W.-L."/>
            <person name="Kazmierczak K.M."/>
            <person name="Andrzejewski T.M."/>
            <person name="Davidsen T.M."/>
            <person name="Wayne K.J."/>
            <person name="Tettelin H."/>
            <person name="Glass J.I."/>
            <person name="Rusch D."/>
            <person name="Podicherti R."/>
            <person name="Tsui H.-C.T."/>
            <person name="Winkler M.E."/>
        </authorList>
    </citation>
    <scope>NUCLEOTIDE SEQUENCE</scope>
</reference>
<name>A0A381XGF5_9ZZZZ</name>
<protein>
    <submittedName>
        <fullName evidence="1">Uncharacterized protein</fullName>
    </submittedName>
</protein>
<sequence length="84" mass="9903">MVKDFDREDPFEMKAIEIPGGNIYHQAQVMAEEFRDMGMTKEELKKMFADPFYGGLHMAYTQLGKKNINEIIRQVYKKVRVKND</sequence>
<proteinExistence type="predicted"/>
<accession>A0A381XGF5</accession>
<dbReference type="AlphaFoldDB" id="A0A381XGF5"/>
<dbReference type="EMBL" id="UINC01015093">
    <property type="protein sequence ID" value="SVA63825.1"/>
    <property type="molecule type" value="Genomic_DNA"/>
</dbReference>
<organism evidence="1">
    <name type="scientific">marine metagenome</name>
    <dbReference type="NCBI Taxonomy" id="408172"/>
    <lineage>
        <taxon>unclassified sequences</taxon>
        <taxon>metagenomes</taxon>
        <taxon>ecological metagenomes</taxon>
    </lineage>
</organism>
<evidence type="ECO:0000313" key="1">
    <source>
        <dbReference type="EMBL" id="SVA63825.1"/>
    </source>
</evidence>